<dbReference type="Pfam" id="PF00480">
    <property type="entry name" value="ROK"/>
    <property type="match status" value="1"/>
</dbReference>
<dbReference type="AlphaFoldDB" id="A0A3A1R4Z3"/>
<comment type="similarity">
    <text evidence="1">Belongs to the ROK (NagC/XylR) family.</text>
</comment>
<dbReference type="RefSeq" id="WP_119546721.1">
    <property type="nucleotide sequence ID" value="NZ_QXIR01000011.1"/>
</dbReference>
<dbReference type="SUPFAM" id="SSF53067">
    <property type="entry name" value="Actin-like ATPase domain"/>
    <property type="match status" value="1"/>
</dbReference>
<sequence length="296" mass="31131">MSIKIGIDLGGTNVRAAIVETDGAVSKIIQESTEAELGYAHTVDKMFRMVEELSGGELISGIGIGSPGPLDPKRGIILSPPNLPGWDDVPLVQMFKERLRTDVKLNNDANVAALAEARAGSGKGSSSVFYITISTGIGGGLVIHDQIFNGAQGYAGEVGNMIIQPGGYRHANLNRGSWEGHASGTAIGRIGRERLGITGGAEEVFRLAENGNAEAQAIIEETVDYLAAGIANIAHTINPEVFVLGGGVMKSEKLVLHLLREKVKEYLYPELARTIDIRPALLGGNAGVIGASLLIE</sequence>
<organism evidence="2 3">
    <name type="scientific">Bacillus salacetis</name>
    <dbReference type="NCBI Taxonomy" id="2315464"/>
    <lineage>
        <taxon>Bacteria</taxon>
        <taxon>Bacillati</taxon>
        <taxon>Bacillota</taxon>
        <taxon>Bacilli</taxon>
        <taxon>Bacillales</taxon>
        <taxon>Bacillaceae</taxon>
        <taxon>Bacillus</taxon>
    </lineage>
</organism>
<dbReference type="InterPro" id="IPR043129">
    <property type="entry name" value="ATPase_NBD"/>
</dbReference>
<name>A0A3A1R4Z3_9BACI</name>
<reference evidence="2 3" key="1">
    <citation type="submission" date="2018-09" db="EMBL/GenBank/DDBJ databases">
        <title>Bacillus saliacetes sp. nov., isolated from Thai shrimp paste (Ka-pi).</title>
        <authorList>
            <person name="Daroonpunt R."/>
            <person name="Tanasupawat S."/>
            <person name="Yiamsombut S."/>
        </authorList>
    </citation>
    <scope>NUCLEOTIDE SEQUENCE [LARGE SCALE GENOMIC DNA]</scope>
    <source>
        <strain evidence="2 3">SKP7-4</strain>
    </source>
</reference>
<comment type="caution">
    <text evidence="2">The sequence shown here is derived from an EMBL/GenBank/DDBJ whole genome shotgun (WGS) entry which is preliminary data.</text>
</comment>
<protein>
    <submittedName>
        <fullName evidence="2">ROK family protein</fullName>
    </submittedName>
</protein>
<evidence type="ECO:0000313" key="3">
    <source>
        <dbReference type="Proteomes" id="UP000265801"/>
    </source>
</evidence>
<evidence type="ECO:0000256" key="1">
    <source>
        <dbReference type="ARBA" id="ARBA00006479"/>
    </source>
</evidence>
<dbReference type="PANTHER" id="PTHR18964:SF149">
    <property type="entry name" value="BIFUNCTIONAL UDP-N-ACETYLGLUCOSAMINE 2-EPIMERASE_N-ACETYLMANNOSAMINE KINASE"/>
    <property type="match status" value="1"/>
</dbReference>
<accession>A0A3A1R4Z3</accession>
<dbReference type="OrthoDB" id="9795247at2"/>
<evidence type="ECO:0000313" key="2">
    <source>
        <dbReference type="EMBL" id="RIW34254.1"/>
    </source>
</evidence>
<keyword evidence="3" id="KW-1185">Reference proteome</keyword>
<dbReference type="Proteomes" id="UP000265801">
    <property type="component" value="Unassembled WGS sequence"/>
</dbReference>
<proteinExistence type="inferred from homology"/>
<dbReference type="InterPro" id="IPR000600">
    <property type="entry name" value="ROK"/>
</dbReference>
<dbReference type="CDD" id="cd24068">
    <property type="entry name" value="ASKHA_NBD_ROK_FnNanK-like"/>
    <property type="match status" value="1"/>
</dbReference>
<dbReference type="PANTHER" id="PTHR18964">
    <property type="entry name" value="ROK (REPRESSOR, ORF, KINASE) FAMILY"/>
    <property type="match status" value="1"/>
</dbReference>
<dbReference type="EMBL" id="QXIR01000011">
    <property type="protein sequence ID" value="RIW34254.1"/>
    <property type="molecule type" value="Genomic_DNA"/>
</dbReference>
<dbReference type="Gene3D" id="3.30.420.40">
    <property type="match status" value="2"/>
</dbReference>
<gene>
    <name evidence="2" type="ORF">D3H55_09730</name>
</gene>